<dbReference type="OrthoDB" id="9844147at2"/>
<name>A0A562SGC4_9BACT</name>
<comment type="caution">
    <text evidence="1">The sequence shown here is derived from an EMBL/GenBank/DDBJ whole genome shotgun (WGS) entry which is preliminary data.</text>
</comment>
<dbReference type="AlphaFoldDB" id="A0A562SGC4"/>
<gene>
    <name evidence="1" type="ORF">IQ13_3054</name>
</gene>
<reference evidence="1 2" key="1">
    <citation type="journal article" date="2015" name="Stand. Genomic Sci.">
        <title>Genomic Encyclopedia of Bacterial and Archaeal Type Strains, Phase III: the genomes of soil and plant-associated and newly described type strains.</title>
        <authorList>
            <person name="Whitman W.B."/>
            <person name="Woyke T."/>
            <person name="Klenk H.P."/>
            <person name="Zhou Y."/>
            <person name="Lilburn T.G."/>
            <person name="Beck B.J."/>
            <person name="De Vos P."/>
            <person name="Vandamme P."/>
            <person name="Eisen J.A."/>
            <person name="Garrity G."/>
            <person name="Hugenholtz P."/>
            <person name="Kyrpides N.C."/>
        </authorList>
    </citation>
    <scope>NUCLEOTIDE SEQUENCE [LARGE SCALE GENOMIC DNA]</scope>
    <source>
        <strain evidence="1 2">CGMCC 1.7271</strain>
    </source>
</reference>
<proteinExistence type="predicted"/>
<evidence type="ECO:0000313" key="2">
    <source>
        <dbReference type="Proteomes" id="UP000316167"/>
    </source>
</evidence>
<protein>
    <recommendedName>
        <fullName evidence="3">Lipocalin-like protein</fullName>
    </recommendedName>
</protein>
<organism evidence="1 2">
    <name type="scientific">Lacibacter cauensis</name>
    <dbReference type="NCBI Taxonomy" id="510947"/>
    <lineage>
        <taxon>Bacteria</taxon>
        <taxon>Pseudomonadati</taxon>
        <taxon>Bacteroidota</taxon>
        <taxon>Chitinophagia</taxon>
        <taxon>Chitinophagales</taxon>
        <taxon>Chitinophagaceae</taxon>
        <taxon>Lacibacter</taxon>
    </lineage>
</organism>
<dbReference type="EMBL" id="VLLE01000005">
    <property type="protein sequence ID" value="TWI80377.1"/>
    <property type="molecule type" value="Genomic_DNA"/>
</dbReference>
<dbReference type="Proteomes" id="UP000316167">
    <property type="component" value="Unassembled WGS sequence"/>
</dbReference>
<keyword evidence="2" id="KW-1185">Reference proteome</keyword>
<dbReference type="PROSITE" id="PS51257">
    <property type="entry name" value="PROKAR_LIPOPROTEIN"/>
    <property type="match status" value="1"/>
</dbReference>
<evidence type="ECO:0000313" key="1">
    <source>
        <dbReference type="EMBL" id="TWI80377.1"/>
    </source>
</evidence>
<sequence>MRIFYSIFILLFWITSCNQRIEIAGHWRPADAFQETRHLNIDTPLPRDLVLNSDSTFISIGLDRQPKKTVGWSNDATQKGKWSFAGGILSLTFQDVSYPVKFKVLKITKEELIMESEMMKAVELRLMRIRN</sequence>
<evidence type="ECO:0008006" key="3">
    <source>
        <dbReference type="Google" id="ProtNLM"/>
    </source>
</evidence>
<dbReference type="RefSeq" id="WP_144887246.1">
    <property type="nucleotide sequence ID" value="NZ_VLLE01000005.1"/>
</dbReference>
<accession>A0A562SGC4</accession>